<evidence type="ECO:0000313" key="2">
    <source>
        <dbReference type="EMBL" id="KAL2644873.1"/>
    </source>
</evidence>
<gene>
    <name evidence="2" type="ORF">R1flu_012460</name>
</gene>
<dbReference type="Proteomes" id="UP001605036">
    <property type="component" value="Unassembled WGS sequence"/>
</dbReference>
<name>A0ABD1ZAW9_9MARC</name>
<accession>A0ABD1ZAW9</accession>
<dbReference type="AlphaFoldDB" id="A0ABD1ZAW9"/>
<feature type="compositionally biased region" description="Polar residues" evidence="1">
    <location>
        <begin position="155"/>
        <end position="166"/>
    </location>
</feature>
<evidence type="ECO:0000256" key="1">
    <source>
        <dbReference type="SAM" id="MobiDB-lite"/>
    </source>
</evidence>
<reference evidence="2 3" key="1">
    <citation type="submission" date="2024-09" db="EMBL/GenBank/DDBJ databases">
        <title>Chromosome-scale assembly of Riccia fluitans.</title>
        <authorList>
            <person name="Paukszto L."/>
            <person name="Sawicki J."/>
            <person name="Karawczyk K."/>
            <person name="Piernik-Szablinska J."/>
            <person name="Szczecinska M."/>
            <person name="Mazdziarz M."/>
        </authorList>
    </citation>
    <scope>NUCLEOTIDE SEQUENCE [LARGE SCALE GENOMIC DNA]</scope>
    <source>
        <strain evidence="2">Rf_01</strain>
        <tissue evidence="2">Aerial parts of the thallus</tissue>
    </source>
</reference>
<keyword evidence="3" id="KW-1185">Reference proteome</keyword>
<organism evidence="2 3">
    <name type="scientific">Riccia fluitans</name>
    <dbReference type="NCBI Taxonomy" id="41844"/>
    <lineage>
        <taxon>Eukaryota</taxon>
        <taxon>Viridiplantae</taxon>
        <taxon>Streptophyta</taxon>
        <taxon>Embryophyta</taxon>
        <taxon>Marchantiophyta</taxon>
        <taxon>Marchantiopsida</taxon>
        <taxon>Marchantiidae</taxon>
        <taxon>Marchantiales</taxon>
        <taxon>Ricciaceae</taxon>
        <taxon>Riccia</taxon>
    </lineage>
</organism>
<feature type="region of interest" description="Disordered" evidence="1">
    <location>
        <begin position="124"/>
        <end position="187"/>
    </location>
</feature>
<feature type="compositionally biased region" description="Basic and acidic residues" evidence="1">
    <location>
        <begin position="125"/>
        <end position="136"/>
    </location>
</feature>
<protein>
    <submittedName>
        <fullName evidence="2">Uncharacterized protein</fullName>
    </submittedName>
</protein>
<comment type="caution">
    <text evidence="2">The sequence shown here is derived from an EMBL/GenBank/DDBJ whole genome shotgun (WGS) entry which is preliminary data.</text>
</comment>
<dbReference type="EMBL" id="JBHFFA010000002">
    <property type="protein sequence ID" value="KAL2644873.1"/>
    <property type="molecule type" value="Genomic_DNA"/>
</dbReference>
<evidence type="ECO:0000313" key="3">
    <source>
        <dbReference type="Proteomes" id="UP001605036"/>
    </source>
</evidence>
<proteinExistence type="predicted"/>
<sequence>MLWKDVEFHLLLATIEGKETKEEVDAQMAANNLLVNLKGAPKYEYCPGSTMGYVNPQVKPAFLMRKFLTTFLGPNITVLDFFSGDFNVSKFNLNPETGKPFEQEASVEEKSIKDELLNRYYGEAEEAKGKQERFEESMEPDVDTNPNAAEDELNQENATELATESSNYKREENRVAMNNGNKAMAIA</sequence>